<sequence>MDANDSNQLRWFKSSRSGGQGGNCVEVAGGGSAWYVRDSKNPTNGMLSVGPAAWRAFLAEVPRLSR</sequence>
<dbReference type="OrthoDB" id="4301277at2"/>
<name>A0A810KT91_9ACTN</name>
<dbReference type="EMBL" id="AP023354">
    <property type="protein sequence ID" value="BCJ26443.1"/>
    <property type="molecule type" value="Genomic_DNA"/>
</dbReference>
<organism evidence="3 4">
    <name type="scientific">Actinocatenispora sera</name>
    <dbReference type="NCBI Taxonomy" id="390989"/>
    <lineage>
        <taxon>Bacteria</taxon>
        <taxon>Bacillati</taxon>
        <taxon>Actinomycetota</taxon>
        <taxon>Actinomycetes</taxon>
        <taxon>Micromonosporales</taxon>
        <taxon>Micromonosporaceae</taxon>
        <taxon>Actinocatenispora</taxon>
    </lineage>
</organism>
<gene>
    <name evidence="3" type="ORF">Asera_05510</name>
</gene>
<feature type="region of interest" description="Disordered" evidence="1">
    <location>
        <begin position="1"/>
        <end position="23"/>
    </location>
</feature>
<dbReference type="Pfam" id="PF04149">
    <property type="entry name" value="DUF397"/>
    <property type="match status" value="1"/>
</dbReference>
<dbReference type="AlphaFoldDB" id="A0A810KT91"/>
<protein>
    <recommendedName>
        <fullName evidence="2">DUF397 domain-containing protein</fullName>
    </recommendedName>
</protein>
<dbReference type="InterPro" id="IPR007278">
    <property type="entry name" value="DUF397"/>
</dbReference>
<reference evidence="3" key="1">
    <citation type="submission" date="2020-08" db="EMBL/GenBank/DDBJ databases">
        <title>Whole genome shotgun sequence of Actinocatenispora sera NBRC 101916.</title>
        <authorList>
            <person name="Komaki H."/>
            <person name="Tamura T."/>
        </authorList>
    </citation>
    <scope>NUCLEOTIDE SEQUENCE</scope>
    <source>
        <strain evidence="3">NBRC 101916</strain>
    </source>
</reference>
<dbReference type="RefSeq" id="WP_084131752.1">
    <property type="nucleotide sequence ID" value="NZ_AP023354.1"/>
</dbReference>
<evidence type="ECO:0000259" key="2">
    <source>
        <dbReference type="Pfam" id="PF04149"/>
    </source>
</evidence>
<dbReference type="KEGG" id="aser:Asera_05510"/>
<feature type="domain" description="DUF397" evidence="2">
    <location>
        <begin position="9"/>
        <end position="61"/>
    </location>
</feature>
<dbReference type="Proteomes" id="UP000680750">
    <property type="component" value="Chromosome"/>
</dbReference>
<evidence type="ECO:0000313" key="3">
    <source>
        <dbReference type="EMBL" id="BCJ26443.1"/>
    </source>
</evidence>
<accession>A0A810KT91</accession>
<feature type="compositionally biased region" description="Polar residues" evidence="1">
    <location>
        <begin position="1"/>
        <end position="17"/>
    </location>
</feature>
<evidence type="ECO:0000256" key="1">
    <source>
        <dbReference type="SAM" id="MobiDB-lite"/>
    </source>
</evidence>
<keyword evidence="4" id="KW-1185">Reference proteome</keyword>
<evidence type="ECO:0000313" key="4">
    <source>
        <dbReference type="Proteomes" id="UP000680750"/>
    </source>
</evidence>
<proteinExistence type="predicted"/>